<reference evidence="1 2" key="1">
    <citation type="submission" date="2016-09" db="EMBL/GenBank/DDBJ databases">
        <title>Genomic evidence for plant-parasitic nematodes as the earliest Wolbachia hosts.</title>
        <authorList>
            <person name="Brown A.M."/>
            <person name="Wasala S.K."/>
            <person name="Howe D.K."/>
            <person name="Peetz A.B."/>
            <person name="Zasada I.A."/>
            <person name="Denver D.R."/>
        </authorList>
    </citation>
    <scope>NUCLEOTIDE SEQUENCE [LARGE SCALE GENOMIC DNA]</scope>
    <source>
        <strain evidence="2">wPpe</strain>
    </source>
</reference>
<evidence type="ECO:0000313" key="1">
    <source>
        <dbReference type="EMBL" id="OEY87058.1"/>
    </source>
</evidence>
<dbReference type="Proteomes" id="UP000175679">
    <property type="component" value="Unassembled WGS sequence"/>
</dbReference>
<name>A0A1E7QKQ5_WOLPI</name>
<accession>A0A1E7QKQ5</accession>
<gene>
    <name evidence="1" type="ORF">BIY23_01040</name>
</gene>
<keyword evidence="2" id="KW-1185">Reference proteome</keyword>
<dbReference type="AlphaFoldDB" id="A0A1E7QKQ5"/>
<dbReference type="EMBL" id="MJMG01000001">
    <property type="protein sequence ID" value="OEY87058.1"/>
    <property type="molecule type" value="Genomic_DNA"/>
</dbReference>
<organism evidence="1 2">
    <name type="scientific">Wolbachia pipientis</name>
    <dbReference type="NCBI Taxonomy" id="955"/>
    <lineage>
        <taxon>Bacteria</taxon>
        <taxon>Pseudomonadati</taxon>
        <taxon>Pseudomonadota</taxon>
        <taxon>Alphaproteobacteria</taxon>
        <taxon>Rickettsiales</taxon>
        <taxon>Anaplasmataceae</taxon>
        <taxon>Wolbachieae</taxon>
        <taxon>Wolbachia</taxon>
    </lineage>
</organism>
<protein>
    <submittedName>
        <fullName evidence="1">Uncharacterized protein</fullName>
    </submittedName>
</protein>
<sequence length="76" mass="8775">MVIELIRKYAISNERIISESFKELLEKYTRGNITIDAKIIEIDEEVENEFKDLISLELSNYTSTSTPSTLMQSEVT</sequence>
<comment type="caution">
    <text evidence="1">The sequence shown here is derived from an EMBL/GenBank/DDBJ whole genome shotgun (WGS) entry which is preliminary data.</text>
</comment>
<proteinExistence type="predicted"/>
<evidence type="ECO:0000313" key="2">
    <source>
        <dbReference type="Proteomes" id="UP000175679"/>
    </source>
</evidence>
<dbReference type="RefSeq" id="WP_070064708.1">
    <property type="nucleotide sequence ID" value="NZ_MJMG01000001.1"/>
</dbReference>